<dbReference type="EMBL" id="CP092885">
    <property type="protein sequence ID" value="UYV83515.1"/>
    <property type="molecule type" value="Genomic_DNA"/>
</dbReference>
<proteinExistence type="predicted"/>
<sequence>MELGIALGINGMAYLECEIGFSEPMPTSLTDSSSIAFLIANGTGLAFKNTGTELENLGLKCSLVLNIVNLKPKISTPFNSTTTTALLGHFRHGLTIPSCNYLTERRRTSLGSLSSSPCSSPHTPEGTVSPDCLPWTDKEVMPPPMPPHRGLSIPPTTVSLSPSLAHHASCPNIIISDFCDPGSTPSPTPEDYGYFSYTRSLSTCSSTTSSMSWDEDLTDAPKLPKKVSKWKKIRNAIHWSPFVQTYHKYKYPWVQLAGHQGVGIGLTAINTIINNHLKYRKLVSRWVPHRLTKDQKPGHVKC</sequence>
<protein>
    <submittedName>
        <fullName evidence="1">ITPKA</fullName>
    </submittedName>
</protein>
<organism evidence="1 2">
    <name type="scientific">Cordylochernes scorpioides</name>
    <dbReference type="NCBI Taxonomy" id="51811"/>
    <lineage>
        <taxon>Eukaryota</taxon>
        <taxon>Metazoa</taxon>
        <taxon>Ecdysozoa</taxon>
        <taxon>Arthropoda</taxon>
        <taxon>Chelicerata</taxon>
        <taxon>Arachnida</taxon>
        <taxon>Pseudoscorpiones</taxon>
        <taxon>Cheliferoidea</taxon>
        <taxon>Chernetidae</taxon>
        <taxon>Cordylochernes</taxon>
    </lineage>
</organism>
<dbReference type="Proteomes" id="UP001235939">
    <property type="component" value="Chromosome 23"/>
</dbReference>
<reference evidence="1 2" key="1">
    <citation type="submission" date="2022-03" db="EMBL/GenBank/DDBJ databases">
        <title>A chromosomal length assembly of Cordylochernes scorpioides.</title>
        <authorList>
            <person name="Zeh D."/>
            <person name="Zeh J."/>
        </authorList>
    </citation>
    <scope>NUCLEOTIDE SEQUENCE [LARGE SCALE GENOMIC DNA]</scope>
    <source>
        <strain evidence="1">IN4F17</strain>
        <tissue evidence="1">Whole Body</tissue>
    </source>
</reference>
<evidence type="ECO:0000313" key="2">
    <source>
        <dbReference type="Proteomes" id="UP001235939"/>
    </source>
</evidence>
<name>A0ABY6LQK1_9ARAC</name>
<keyword evidence="2" id="KW-1185">Reference proteome</keyword>
<accession>A0ABY6LQK1</accession>
<gene>
    <name evidence="1" type="ORF">LAZ67_23001290</name>
</gene>
<evidence type="ECO:0000313" key="1">
    <source>
        <dbReference type="EMBL" id="UYV83515.1"/>
    </source>
</evidence>